<protein>
    <submittedName>
        <fullName evidence="1">Uncharacterized protein</fullName>
    </submittedName>
</protein>
<accession>A0A1J9P027</accession>
<evidence type="ECO:0000313" key="1">
    <source>
        <dbReference type="EMBL" id="OJD10161.1"/>
    </source>
</evidence>
<sequence>MKISMLKKALTFKLLKTLVSVKEAFIYKTFCIQLQRLNDCLIKLKSIQTGSSRRYTSTVNTSTRVSAARPGFQVSRLTAEEAADQQRREVCINCKCTDYIAVNCCSDHVSLHEKRVRVNRAAVEKDLNDDNEDVLAEVSRQKKD</sequence>
<dbReference type="AlphaFoldDB" id="A0A1J9P027"/>
<dbReference type="VEuPathDB" id="FungiDB:AJ78_08712"/>
<keyword evidence="2" id="KW-1185">Reference proteome</keyword>
<gene>
    <name evidence="1" type="ORF">AJ78_08712</name>
</gene>
<proteinExistence type="predicted"/>
<organism evidence="1 2">
    <name type="scientific">Emergomyces pasteurianus Ep9510</name>
    <dbReference type="NCBI Taxonomy" id="1447872"/>
    <lineage>
        <taxon>Eukaryota</taxon>
        <taxon>Fungi</taxon>
        <taxon>Dikarya</taxon>
        <taxon>Ascomycota</taxon>
        <taxon>Pezizomycotina</taxon>
        <taxon>Eurotiomycetes</taxon>
        <taxon>Eurotiomycetidae</taxon>
        <taxon>Onygenales</taxon>
        <taxon>Ajellomycetaceae</taxon>
        <taxon>Emergomyces</taxon>
    </lineage>
</organism>
<evidence type="ECO:0000313" key="2">
    <source>
        <dbReference type="Proteomes" id="UP000182235"/>
    </source>
</evidence>
<dbReference type="OrthoDB" id="4190982at2759"/>
<name>A0A1J9P027_9EURO</name>
<dbReference type="EMBL" id="LGRN01000916">
    <property type="protein sequence ID" value="OJD10161.1"/>
    <property type="molecule type" value="Genomic_DNA"/>
</dbReference>
<comment type="caution">
    <text evidence="1">The sequence shown here is derived from an EMBL/GenBank/DDBJ whole genome shotgun (WGS) entry which is preliminary data.</text>
</comment>
<reference evidence="1 2" key="1">
    <citation type="submission" date="2015-07" db="EMBL/GenBank/DDBJ databases">
        <title>Emmonsia species relationships and genome sequence.</title>
        <authorList>
            <consortium name="The Broad Institute Genomics Platform"/>
            <person name="Cuomo C.A."/>
            <person name="Munoz J.F."/>
            <person name="Imamovic A."/>
            <person name="Priest M.E."/>
            <person name="Young S."/>
            <person name="Clay O.K."/>
            <person name="McEwen J.G."/>
        </authorList>
    </citation>
    <scope>NUCLEOTIDE SEQUENCE [LARGE SCALE GENOMIC DNA]</scope>
    <source>
        <strain evidence="1 2">UAMH 9510</strain>
    </source>
</reference>
<dbReference type="Proteomes" id="UP000182235">
    <property type="component" value="Unassembled WGS sequence"/>
</dbReference>